<dbReference type="InterPro" id="IPR012657">
    <property type="entry name" value="23S_rRNA-intervening_sequence"/>
</dbReference>
<dbReference type="NCBIfam" id="TIGR02436">
    <property type="entry name" value="four helix bundle protein"/>
    <property type="match status" value="1"/>
</dbReference>
<dbReference type="CDD" id="cd16377">
    <property type="entry name" value="23S_rRNA_IVP_like"/>
    <property type="match status" value="1"/>
</dbReference>
<dbReference type="EMBL" id="UPXZ01000004">
    <property type="protein sequence ID" value="VBB43375.1"/>
    <property type="molecule type" value="Genomic_DNA"/>
</dbReference>
<accession>A0A653A5Y3</accession>
<dbReference type="Gene3D" id="1.20.1440.60">
    <property type="entry name" value="23S rRNA-intervening sequence"/>
    <property type="match status" value="1"/>
</dbReference>
<proteinExistence type="predicted"/>
<dbReference type="AlphaFoldDB" id="A0A653A5Y3"/>
<organism evidence="1">
    <name type="scientific">uncultured Paludibacter sp</name>
    <dbReference type="NCBI Taxonomy" id="497635"/>
    <lineage>
        <taxon>Bacteria</taxon>
        <taxon>Pseudomonadati</taxon>
        <taxon>Bacteroidota</taxon>
        <taxon>Bacteroidia</taxon>
        <taxon>Bacteroidales</taxon>
        <taxon>Paludibacteraceae</taxon>
        <taxon>Paludibacter</taxon>
        <taxon>environmental samples</taxon>
    </lineage>
</organism>
<dbReference type="NCBIfam" id="NF008911">
    <property type="entry name" value="PRK12275.1-2"/>
    <property type="match status" value="1"/>
</dbReference>
<dbReference type="PANTHER" id="PTHR38471">
    <property type="entry name" value="FOUR HELIX BUNDLE PROTEIN"/>
    <property type="match status" value="1"/>
</dbReference>
<dbReference type="InterPro" id="IPR036583">
    <property type="entry name" value="23S_rRNA_IVS_sf"/>
</dbReference>
<dbReference type="SUPFAM" id="SSF158446">
    <property type="entry name" value="IVS-encoded protein-like"/>
    <property type="match status" value="1"/>
</dbReference>
<evidence type="ECO:0008006" key="2">
    <source>
        <dbReference type="Google" id="ProtNLM"/>
    </source>
</evidence>
<sequence>MKTHKDLIVWQKSIDFVVHIYQVTKSFPKEEMYTLVSQMRRASSSIPANIAEGSGRKSTKEFIQFLHISLGSASELETFIIISNKLEYISDTETENLLTLNSEIIKMLTTLIKSLQNL</sequence>
<reference evidence="1" key="1">
    <citation type="submission" date="2018-07" db="EMBL/GenBank/DDBJ databases">
        <authorList>
            <consortium name="Genoscope - CEA"/>
            <person name="William W."/>
        </authorList>
    </citation>
    <scope>NUCLEOTIDE SEQUENCE</scope>
    <source>
        <strain evidence="1">IK1</strain>
    </source>
</reference>
<evidence type="ECO:0000313" key="1">
    <source>
        <dbReference type="EMBL" id="VBB43375.1"/>
    </source>
</evidence>
<dbReference type="PANTHER" id="PTHR38471:SF2">
    <property type="entry name" value="FOUR HELIX BUNDLE PROTEIN"/>
    <property type="match status" value="1"/>
</dbReference>
<gene>
    <name evidence="1" type="ORF">TRIP_D120042</name>
</gene>
<dbReference type="Pfam" id="PF05635">
    <property type="entry name" value="23S_rRNA_IVP"/>
    <property type="match status" value="1"/>
</dbReference>
<protein>
    <recommendedName>
        <fullName evidence="2">S23 ribosomal protein</fullName>
    </recommendedName>
</protein>
<name>A0A653A5Y3_9BACT</name>